<feature type="transmembrane region" description="Helical" evidence="1">
    <location>
        <begin position="55"/>
        <end position="78"/>
    </location>
</feature>
<dbReference type="OrthoDB" id="3245393at2759"/>
<proteinExistence type="predicted"/>
<keyword evidence="3" id="KW-1185">Reference proteome</keyword>
<feature type="transmembrane region" description="Helical" evidence="1">
    <location>
        <begin position="695"/>
        <end position="718"/>
    </location>
</feature>
<feature type="transmembrane region" description="Helical" evidence="1">
    <location>
        <begin position="527"/>
        <end position="548"/>
    </location>
</feature>
<feature type="transmembrane region" description="Helical" evidence="1">
    <location>
        <begin position="98"/>
        <end position="118"/>
    </location>
</feature>
<name>A0A0C3CJ25_PILCF</name>
<keyword evidence="1" id="KW-0812">Transmembrane</keyword>
<dbReference type="EMBL" id="KN832974">
    <property type="protein sequence ID" value="KIM89702.1"/>
    <property type="molecule type" value="Genomic_DNA"/>
</dbReference>
<keyword evidence="1" id="KW-0472">Membrane</keyword>
<evidence type="ECO:0000256" key="1">
    <source>
        <dbReference type="SAM" id="Phobius"/>
    </source>
</evidence>
<keyword evidence="1" id="KW-1133">Transmembrane helix</keyword>
<dbReference type="STRING" id="765440.A0A0C3CJ25"/>
<dbReference type="Proteomes" id="UP000054166">
    <property type="component" value="Unassembled WGS sequence"/>
</dbReference>
<reference evidence="2 3" key="1">
    <citation type="submission" date="2014-04" db="EMBL/GenBank/DDBJ databases">
        <authorList>
            <consortium name="DOE Joint Genome Institute"/>
            <person name="Kuo A."/>
            <person name="Tarkka M."/>
            <person name="Buscot F."/>
            <person name="Kohler A."/>
            <person name="Nagy L.G."/>
            <person name="Floudas D."/>
            <person name="Copeland A."/>
            <person name="Barry K.W."/>
            <person name="Cichocki N."/>
            <person name="Veneault-Fourrey C."/>
            <person name="LaButti K."/>
            <person name="Lindquist E.A."/>
            <person name="Lipzen A."/>
            <person name="Lundell T."/>
            <person name="Morin E."/>
            <person name="Murat C."/>
            <person name="Sun H."/>
            <person name="Tunlid A."/>
            <person name="Henrissat B."/>
            <person name="Grigoriev I.V."/>
            <person name="Hibbett D.S."/>
            <person name="Martin F."/>
            <person name="Nordberg H.P."/>
            <person name="Cantor M.N."/>
            <person name="Hua S.X."/>
        </authorList>
    </citation>
    <scope>NUCLEOTIDE SEQUENCE [LARGE SCALE GENOMIC DNA]</scope>
    <source>
        <strain evidence="2 3">F 1598</strain>
    </source>
</reference>
<accession>A0A0C3CJ25</accession>
<dbReference type="HOGENOM" id="CLU_300542_0_0_1"/>
<evidence type="ECO:0000313" key="2">
    <source>
        <dbReference type="EMBL" id="KIM89702.1"/>
    </source>
</evidence>
<feature type="transmembrane region" description="Helical" evidence="1">
    <location>
        <begin position="655"/>
        <end position="675"/>
    </location>
</feature>
<feature type="transmembrane region" description="Helical" evidence="1">
    <location>
        <begin position="770"/>
        <end position="789"/>
    </location>
</feature>
<dbReference type="InParanoid" id="A0A0C3CJ25"/>
<organism evidence="2 3">
    <name type="scientific">Piloderma croceum (strain F 1598)</name>
    <dbReference type="NCBI Taxonomy" id="765440"/>
    <lineage>
        <taxon>Eukaryota</taxon>
        <taxon>Fungi</taxon>
        <taxon>Dikarya</taxon>
        <taxon>Basidiomycota</taxon>
        <taxon>Agaricomycotina</taxon>
        <taxon>Agaricomycetes</taxon>
        <taxon>Agaricomycetidae</taxon>
        <taxon>Atheliales</taxon>
        <taxon>Atheliaceae</taxon>
        <taxon>Piloderma</taxon>
    </lineage>
</organism>
<gene>
    <name evidence="2" type="ORF">PILCRDRAFT_2018</name>
</gene>
<reference evidence="3" key="2">
    <citation type="submission" date="2015-01" db="EMBL/GenBank/DDBJ databases">
        <title>Evolutionary Origins and Diversification of the Mycorrhizal Mutualists.</title>
        <authorList>
            <consortium name="DOE Joint Genome Institute"/>
            <consortium name="Mycorrhizal Genomics Consortium"/>
            <person name="Kohler A."/>
            <person name="Kuo A."/>
            <person name="Nagy L.G."/>
            <person name="Floudas D."/>
            <person name="Copeland A."/>
            <person name="Barry K.W."/>
            <person name="Cichocki N."/>
            <person name="Veneault-Fourrey C."/>
            <person name="LaButti K."/>
            <person name="Lindquist E.A."/>
            <person name="Lipzen A."/>
            <person name="Lundell T."/>
            <person name="Morin E."/>
            <person name="Murat C."/>
            <person name="Riley R."/>
            <person name="Ohm R."/>
            <person name="Sun H."/>
            <person name="Tunlid A."/>
            <person name="Henrissat B."/>
            <person name="Grigoriev I.V."/>
            <person name="Hibbett D.S."/>
            <person name="Martin F."/>
        </authorList>
    </citation>
    <scope>NUCLEOTIDE SEQUENCE [LARGE SCALE GENOMIC DNA]</scope>
    <source>
        <strain evidence="3">F 1598</strain>
    </source>
</reference>
<evidence type="ECO:0000313" key="3">
    <source>
        <dbReference type="Proteomes" id="UP000054166"/>
    </source>
</evidence>
<dbReference type="AlphaFoldDB" id="A0A0C3CJ25"/>
<protein>
    <submittedName>
        <fullName evidence="2">Uncharacterized protein</fullName>
    </submittedName>
</protein>
<sequence length="1110" mass="119437">MASDFTPPLQPLPDMQAASPMDDTLESQPYANAPRHGEVHALDSHPRSFFSMGGFLISCAITPLIGFSFVALGLGIIYSPYTCFISYSTEHVAKINQGFTTLFSLWNFMALIPALSAVKQVRSEEWLRRLWKGTSFNRVNSVSSNIGGIFSHTVEMIGSWSSPYFKCAWIAAVAAIVLADIAPGAIHVETGFTAVPKSFLVPSLPPDSVYHDYSSPFNTTGDEVYPSSGIAPVYLAAQLYAGTYVDATPPGPNMLVPYPNISPNKGYRYSTDVVNMDYKCAWYAPTLAEPDSTTGVSEDQNLLITAGGVQGLGFEPLQGNKVYPLIEYTDPSTGEPSFEGNVAFVVTSGPPPPGNGYFDLSSVPTSVPSSSWQALASAWWANQTTLPEPVEAISVAVCSRNYSIESWVVDLINGSAILLEQPSLPVGNLDPTQLNIAIQDCFYQLPDAHPISIPYKTSNTQLDLLFNVPDELTSSPSVPYSSDELTSSINNAIPISVQAYLDNFPFGNFTPTDSMSIVPALVLSAELKFVCATAALYALLSAALLFLFNRPVAKPLTIQNALSLSGEAVIPHMQDLSRGRALAAEIERIATISNDADDSATEARINTYIGDHYTIVRGDPVNYSNVLETDSQKNTAASSLLLKQYENLRTRRSRIAWVFTPMLGAILVAFGIATWRHPLVVSHESPRPNGGTTSLFSLFTWCLGLWRSISLLAVGGLIRQANSDEWTRLLKRREGHGLTHRLRATFNGISTNTLSLLDGFRAACISSTSVVFKVCFVSALLIPLCSSVAQSAITLVSLPVSTNQELTIPHISSDSPIDVPWSADTTVGPDNAALIEIGSLGASWTYLEQVAQSSVADTMPQGYLVPLLAWTDSTSGNQYPTDVVHIQCECSWVAPTLSPATSTSSISVSLESFDIIGIQSIPMGLAHVSSLSNLTFLSNSTPVTSGLFAWTLWGGGPGDPVNLDSVASTNLSTTFQAMISPGNPPYATNLTRASTLVCDPHIQVMSKLAYAFGGVVNLNEYSTLTGNIDKNFMSYMIYNYATQQAKDILGIFKHYLILSEATGNAILTSDPNNPDDGTVPKPTSEISSTFVRATSCNAFLMKAYFSTTSG</sequence>